<dbReference type="EMBL" id="CP009286">
    <property type="protein sequence ID" value="AIQ61794.1"/>
    <property type="molecule type" value="Genomic_DNA"/>
</dbReference>
<evidence type="ECO:0000256" key="1">
    <source>
        <dbReference type="ARBA" id="ARBA00004651"/>
    </source>
</evidence>
<dbReference type="PANTHER" id="PTHR30250">
    <property type="entry name" value="PST FAMILY PREDICTED COLANIC ACID TRANSPORTER"/>
    <property type="match status" value="1"/>
</dbReference>
<dbReference type="STRING" id="169760.PSTEL_00240"/>
<feature type="transmembrane region" description="Helical" evidence="8">
    <location>
        <begin position="408"/>
        <end position="429"/>
    </location>
</feature>
<feature type="transmembrane region" description="Helical" evidence="8">
    <location>
        <begin position="281"/>
        <end position="301"/>
    </location>
</feature>
<dbReference type="Proteomes" id="UP000029507">
    <property type="component" value="Chromosome"/>
</dbReference>
<feature type="transmembrane region" description="Helical" evidence="8">
    <location>
        <begin position="459"/>
        <end position="478"/>
    </location>
</feature>
<dbReference type="Pfam" id="PF01943">
    <property type="entry name" value="Polysacc_synt"/>
    <property type="match status" value="1"/>
</dbReference>
<dbReference type="AlphaFoldDB" id="A0A089MZG6"/>
<gene>
    <name evidence="10" type="ORF">PSTEL_00240</name>
</gene>
<feature type="transmembrane region" description="Helical" evidence="8">
    <location>
        <begin position="52"/>
        <end position="73"/>
    </location>
</feature>
<feature type="transmembrane region" description="Helical" evidence="8">
    <location>
        <begin position="499"/>
        <end position="523"/>
    </location>
</feature>
<evidence type="ECO:0000256" key="4">
    <source>
        <dbReference type="ARBA" id="ARBA00022960"/>
    </source>
</evidence>
<dbReference type="InterPro" id="IPR002797">
    <property type="entry name" value="Polysacc_synth"/>
</dbReference>
<comment type="subcellular location">
    <subcellularLocation>
        <location evidence="1">Cell membrane</location>
        <topology evidence="1">Multi-pass membrane protein</topology>
    </subcellularLocation>
</comment>
<name>A0A089MZG6_9BACL</name>
<evidence type="ECO:0000256" key="3">
    <source>
        <dbReference type="ARBA" id="ARBA00022692"/>
    </source>
</evidence>
<dbReference type="PANTHER" id="PTHR30250:SF21">
    <property type="entry name" value="LIPID II FLIPPASE MURJ"/>
    <property type="match status" value="1"/>
</dbReference>
<dbReference type="OrthoDB" id="9775950at2"/>
<feature type="transmembrane region" description="Helical" evidence="8">
    <location>
        <begin position="125"/>
        <end position="147"/>
    </location>
</feature>
<feature type="transmembrane region" description="Helical" evidence="8">
    <location>
        <begin position="192"/>
        <end position="211"/>
    </location>
</feature>
<feature type="transmembrane region" description="Helical" evidence="8">
    <location>
        <begin position="373"/>
        <end position="396"/>
    </location>
</feature>
<evidence type="ECO:0000256" key="7">
    <source>
        <dbReference type="ARBA" id="ARBA00023136"/>
    </source>
</evidence>
<keyword evidence="5" id="KW-0573">Peptidoglycan synthesis</keyword>
<dbReference type="GO" id="GO:0008360">
    <property type="term" value="P:regulation of cell shape"/>
    <property type="evidence" value="ECO:0007669"/>
    <property type="project" value="UniProtKB-KW"/>
</dbReference>
<keyword evidence="11" id="KW-1185">Reference proteome</keyword>
<feature type="transmembrane region" description="Helical" evidence="8">
    <location>
        <begin position="535"/>
        <end position="555"/>
    </location>
</feature>
<dbReference type="Pfam" id="PF03023">
    <property type="entry name" value="MurJ"/>
    <property type="match status" value="1"/>
</dbReference>
<feature type="transmembrane region" description="Helical" evidence="8">
    <location>
        <begin position="168"/>
        <end position="186"/>
    </location>
</feature>
<dbReference type="InterPro" id="IPR024923">
    <property type="entry name" value="PG_synth_SpoVB"/>
</dbReference>
<keyword evidence="2" id="KW-1003">Cell membrane</keyword>
<dbReference type="KEGG" id="pste:PSTEL_00240"/>
<feature type="transmembrane region" description="Helical" evidence="8">
    <location>
        <begin position="436"/>
        <end position="453"/>
    </location>
</feature>
<dbReference type="SMART" id="SM00278">
    <property type="entry name" value="HhH1"/>
    <property type="match status" value="1"/>
</dbReference>
<evidence type="ECO:0000256" key="8">
    <source>
        <dbReference type="SAM" id="Phobius"/>
    </source>
</evidence>
<dbReference type="GO" id="GO:0009252">
    <property type="term" value="P:peptidoglycan biosynthetic process"/>
    <property type="evidence" value="ECO:0007669"/>
    <property type="project" value="UniProtKB-KW"/>
</dbReference>
<dbReference type="GO" id="GO:0003677">
    <property type="term" value="F:DNA binding"/>
    <property type="evidence" value="ECO:0007669"/>
    <property type="project" value="InterPro"/>
</dbReference>
<evidence type="ECO:0000256" key="6">
    <source>
        <dbReference type="ARBA" id="ARBA00022989"/>
    </source>
</evidence>
<dbReference type="GO" id="GO:0006281">
    <property type="term" value="P:DNA repair"/>
    <property type="evidence" value="ECO:0007669"/>
    <property type="project" value="InterPro"/>
</dbReference>
<feature type="transmembrane region" description="Helical" evidence="8">
    <location>
        <begin position="332"/>
        <end position="352"/>
    </location>
</feature>
<protein>
    <submittedName>
        <fullName evidence="10">Membrane protein</fullName>
    </submittedName>
</protein>
<proteinExistence type="predicted"/>
<dbReference type="InterPro" id="IPR003583">
    <property type="entry name" value="Hlx-hairpin-Hlx_DNA-bd_motif"/>
</dbReference>
<dbReference type="CDD" id="cd13124">
    <property type="entry name" value="MATE_SpoVB_like"/>
    <property type="match status" value="1"/>
</dbReference>
<dbReference type="PIRSF" id="PIRSF038958">
    <property type="entry name" value="PG_synth_SpoVB"/>
    <property type="match status" value="1"/>
</dbReference>
<dbReference type="RefSeq" id="WP_038692845.1">
    <property type="nucleotide sequence ID" value="NZ_CP009286.1"/>
</dbReference>
<keyword evidence="6 8" id="KW-1133">Transmembrane helix</keyword>
<dbReference type="HOGENOM" id="CLU_022017_2_1_9"/>
<dbReference type="GO" id="GO:0005886">
    <property type="term" value="C:plasma membrane"/>
    <property type="evidence" value="ECO:0007669"/>
    <property type="project" value="UniProtKB-SubCell"/>
</dbReference>
<evidence type="ECO:0000256" key="5">
    <source>
        <dbReference type="ARBA" id="ARBA00022984"/>
    </source>
</evidence>
<dbReference type="InterPro" id="IPR004268">
    <property type="entry name" value="MurJ"/>
</dbReference>
<evidence type="ECO:0000259" key="9">
    <source>
        <dbReference type="SMART" id="SM00278"/>
    </source>
</evidence>
<keyword evidence="7 8" id="KW-0472">Membrane</keyword>
<keyword evidence="4" id="KW-0133">Cell shape</keyword>
<organism evidence="10 11">
    <name type="scientific">Paenibacillus stellifer</name>
    <dbReference type="NCBI Taxonomy" id="169760"/>
    <lineage>
        <taxon>Bacteria</taxon>
        <taxon>Bacillati</taxon>
        <taxon>Bacillota</taxon>
        <taxon>Bacilli</taxon>
        <taxon>Bacillales</taxon>
        <taxon>Paenibacillaceae</taxon>
        <taxon>Paenibacillus</taxon>
    </lineage>
</organism>
<evidence type="ECO:0000313" key="11">
    <source>
        <dbReference type="Proteomes" id="UP000029507"/>
    </source>
</evidence>
<keyword evidence="3 8" id="KW-0812">Transmembrane</keyword>
<feature type="transmembrane region" description="Helical" evidence="8">
    <location>
        <begin position="94"/>
        <end position="119"/>
    </location>
</feature>
<evidence type="ECO:0000313" key="10">
    <source>
        <dbReference type="EMBL" id="AIQ61794.1"/>
    </source>
</evidence>
<feature type="domain" description="Helix-hairpin-helix DNA-binding motif class 1" evidence="9">
    <location>
        <begin position="559"/>
        <end position="578"/>
    </location>
</feature>
<reference evidence="10 11" key="1">
    <citation type="submission" date="2014-08" db="EMBL/GenBank/DDBJ databases">
        <title>Comparative genomics of the Paenibacillus odorifer group.</title>
        <authorList>
            <person name="den Bakker H.C."/>
            <person name="Tsai Y.-C."/>
            <person name="Martin N."/>
            <person name="Korlach J."/>
            <person name="Wiedmann M."/>
        </authorList>
    </citation>
    <scope>NUCLEOTIDE SEQUENCE [LARGE SCALE GENOMIC DNA]</scope>
    <source>
        <strain evidence="10 11">DSM 14472</strain>
    </source>
</reference>
<sequence>MRKEATGSKLLRGAFILSAAALLSKLIGTLQKIPLQNLGGDAVFGIYNTVYPIYTLLVTLAMLGLPAAVSKYVAEDEAGGGTPQSRQVLRRASLTTTAAGLLLAAGTYAGAPLLARFIGSGHIVAALRTAAFGLAVVPLLAALRGYFQGLQNMLPTAVSQIVEQSARVAVMITLLLLLTQSGAGAGEIASGAMLGSAGGGLAGLAVMLLFWRRHRRVSRKPAAAATEAAVSITAAPTAAATMDAPETSASITAAASVDAFAETAAAASTAAHSRSGSVRSLLTYGVPVMLGGLAAPLISLVDVFTMPRLLSYAVGESRAMADFGIYNRGLPIVQLVTMLATSLTVLFIPALAESKFRGDTREIESRCRLSLRWFWLLGLAASAGLAILAVPINIALYGDAAGSGTIRWLAFTAAGGTVSLISAALLQGLGHVRAPAVHFLAAAALKAALNLLLVPQQGIMGAAIAGVAAQALAAGLNLRLLRKAAGLTLRPAEWLGKPAALIAGLAAAAAAAGWAGGALLGAAGVHGRIQALGESLLGVTAGCLVFAALAVRLRLLNEGELMQLPGFGPKLARKIKKWGLFP</sequence>
<dbReference type="InterPro" id="IPR050833">
    <property type="entry name" value="Poly_Biosynth_Transport"/>
</dbReference>
<evidence type="ECO:0000256" key="2">
    <source>
        <dbReference type="ARBA" id="ARBA00022475"/>
    </source>
</evidence>
<accession>A0A089MZG6</accession>